<evidence type="ECO:0000313" key="2">
    <source>
        <dbReference type="Proteomes" id="UP000634668"/>
    </source>
</evidence>
<evidence type="ECO:0000313" key="1">
    <source>
        <dbReference type="EMBL" id="GGW30447.1"/>
    </source>
</evidence>
<keyword evidence="2" id="KW-1185">Reference proteome</keyword>
<dbReference type="Proteomes" id="UP000634668">
    <property type="component" value="Unassembled WGS sequence"/>
</dbReference>
<accession>A0A918IU00</accession>
<proteinExistence type="predicted"/>
<organism evidence="1 2">
    <name type="scientific">Arenibacter certesii</name>
    <dbReference type="NCBI Taxonomy" id="228955"/>
    <lineage>
        <taxon>Bacteria</taxon>
        <taxon>Pseudomonadati</taxon>
        <taxon>Bacteroidota</taxon>
        <taxon>Flavobacteriia</taxon>
        <taxon>Flavobacteriales</taxon>
        <taxon>Flavobacteriaceae</taxon>
        <taxon>Arenibacter</taxon>
    </lineage>
</organism>
<comment type="caution">
    <text evidence="1">The sequence shown here is derived from an EMBL/GenBank/DDBJ whole genome shotgun (WGS) entry which is preliminary data.</text>
</comment>
<sequence>MFSNMPRTMLEYTKTVLQKVSFDSSLFCKELEKALTRLLPIEVEELKLWLRSYIFDKPELKQSIIYL</sequence>
<reference evidence="1" key="1">
    <citation type="journal article" date="2014" name="Int. J. Syst. Evol. Microbiol.">
        <title>Complete genome sequence of Corynebacterium casei LMG S-19264T (=DSM 44701T), isolated from a smear-ripened cheese.</title>
        <authorList>
            <consortium name="US DOE Joint Genome Institute (JGI-PGF)"/>
            <person name="Walter F."/>
            <person name="Albersmeier A."/>
            <person name="Kalinowski J."/>
            <person name="Ruckert C."/>
        </authorList>
    </citation>
    <scope>NUCLEOTIDE SEQUENCE</scope>
    <source>
        <strain evidence="1">KCTC 12113</strain>
    </source>
</reference>
<reference evidence="1" key="2">
    <citation type="submission" date="2020-09" db="EMBL/GenBank/DDBJ databases">
        <authorList>
            <person name="Sun Q."/>
            <person name="Kim S."/>
        </authorList>
    </citation>
    <scope>NUCLEOTIDE SEQUENCE</scope>
    <source>
        <strain evidence="1">KCTC 12113</strain>
    </source>
</reference>
<name>A0A918IU00_9FLAO</name>
<protein>
    <submittedName>
        <fullName evidence="1">Uncharacterized protein</fullName>
    </submittedName>
</protein>
<gene>
    <name evidence="1" type="ORF">GCM10007383_14570</name>
</gene>
<dbReference type="EMBL" id="BMWP01000008">
    <property type="protein sequence ID" value="GGW30447.1"/>
    <property type="molecule type" value="Genomic_DNA"/>
</dbReference>
<dbReference type="AlphaFoldDB" id="A0A918IU00"/>